<gene>
    <name evidence="1" type="ORF">A0J61_05467</name>
</gene>
<dbReference type="AlphaFoldDB" id="A0A1C7NBK0"/>
<comment type="caution">
    <text evidence="1">The sequence shown here is derived from an EMBL/GenBank/DDBJ whole genome shotgun (WGS) entry which is preliminary data.</text>
</comment>
<keyword evidence="2" id="KW-1185">Reference proteome</keyword>
<proteinExistence type="predicted"/>
<evidence type="ECO:0000313" key="2">
    <source>
        <dbReference type="Proteomes" id="UP000093000"/>
    </source>
</evidence>
<reference evidence="1 2" key="1">
    <citation type="submission" date="2016-03" db="EMBL/GenBank/DDBJ databases">
        <title>Choanephora cucurbitarum.</title>
        <authorList>
            <person name="Min B."/>
            <person name="Park H."/>
            <person name="Park J.-H."/>
            <person name="Shin H.-D."/>
            <person name="Choi I.-G."/>
        </authorList>
    </citation>
    <scope>NUCLEOTIDE SEQUENCE [LARGE SCALE GENOMIC DNA]</scope>
    <source>
        <strain evidence="1 2">KUS-F28377</strain>
    </source>
</reference>
<dbReference type="EMBL" id="LUGH01000295">
    <property type="protein sequence ID" value="OBZ86487.1"/>
    <property type="molecule type" value="Genomic_DNA"/>
</dbReference>
<dbReference type="Proteomes" id="UP000093000">
    <property type="component" value="Unassembled WGS sequence"/>
</dbReference>
<evidence type="ECO:0000313" key="1">
    <source>
        <dbReference type="EMBL" id="OBZ86487.1"/>
    </source>
</evidence>
<sequence>MNQSTEQNNIYFLHHLATLSFHKLHTQPTLRRHLFVRNLYLVTSNLILMQEEQMWLDSCFNELNEDEDMQSTTDKENEQQNHLVMAFPFEYAAKPSSAVDKGTVFFVQP</sequence>
<dbReference type="InParanoid" id="A0A1C7NBK0"/>
<name>A0A1C7NBK0_9FUNG</name>
<organism evidence="1 2">
    <name type="scientific">Choanephora cucurbitarum</name>
    <dbReference type="NCBI Taxonomy" id="101091"/>
    <lineage>
        <taxon>Eukaryota</taxon>
        <taxon>Fungi</taxon>
        <taxon>Fungi incertae sedis</taxon>
        <taxon>Mucoromycota</taxon>
        <taxon>Mucoromycotina</taxon>
        <taxon>Mucoromycetes</taxon>
        <taxon>Mucorales</taxon>
        <taxon>Mucorineae</taxon>
        <taxon>Choanephoraceae</taxon>
        <taxon>Choanephoroideae</taxon>
        <taxon>Choanephora</taxon>
    </lineage>
</organism>
<protein>
    <submittedName>
        <fullName evidence="1">Uncharacterized protein</fullName>
    </submittedName>
</protein>
<accession>A0A1C7NBK0</accession>
<dbReference type="OrthoDB" id="2220688at2759"/>